<organism evidence="1 2">
    <name type="scientific">Bursaphelenchus okinawaensis</name>
    <dbReference type="NCBI Taxonomy" id="465554"/>
    <lineage>
        <taxon>Eukaryota</taxon>
        <taxon>Metazoa</taxon>
        <taxon>Ecdysozoa</taxon>
        <taxon>Nematoda</taxon>
        <taxon>Chromadorea</taxon>
        <taxon>Rhabditida</taxon>
        <taxon>Tylenchina</taxon>
        <taxon>Tylenchomorpha</taxon>
        <taxon>Aphelenchoidea</taxon>
        <taxon>Aphelenchoididae</taxon>
        <taxon>Bursaphelenchus</taxon>
    </lineage>
</organism>
<dbReference type="Proteomes" id="UP000614601">
    <property type="component" value="Unassembled WGS sequence"/>
</dbReference>
<evidence type="ECO:0000313" key="1">
    <source>
        <dbReference type="EMBL" id="CAD5213050.1"/>
    </source>
</evidence>
<proteinExistence type="predicted"/>
<sequence>MSVLFLVGFVDENKKTRESHRFSLNLTENPHVQTIEDGFDVLREQHKVIKYVEVKDNMFHADGRKYRGDFMISGGNVYKAYIDVDSAAFEDENSKDDFVVYIAGQFDGGKQLKMLAFTSELKGRTIRYLVELGLHKGVLPEYPRTVNEYSMITRQLVEIDGLDRPLNNNCFYIGSCSERHASGNLKDYVRGHGDITGALGPSGDGNWPLNAAGAEVGSVDGFGDQLRGVKSSGNKDEKVFYFVEGQDVGDETIDESQLDGELIYI</sequence>
<evidence type="ECO:0000313" key="2">
    <source>
        <dbReference type="Proteomes" id="UP000614601"/>
    </source>
</evidence>
<dbReference type="AlphaFoldDB" id="A0A811KAC1"/>
<keyword evidence="2" id="KW-1185">Reference proteome</keyword>
<reference evidence="1" key="1">
    <citation type="submission" date="2020-09" db="EMBL/GenBank/DDBJ databases">
        <authorList>
            <person name="Kikuchi T."/>
        </authorList>
    </citation>
    <scope>NUCLEOTIDE SEQUENCE</scope>
    <source>
        <strain evidence="1">SH1</strain>
    </source>
</reference>
<name>A0A811KAC1_9BILA</name>
<dbReference type="Proteomes" id="UP000783686">
    <property type="component" value="Unassembled WGS sequence"/>
</dbReference>
<accession>A0A811KAC1</accession>
<dbReference type="EMBL" id="CAJFCW020000002">
    <property type="protein sequence ID" value="CAG9098843.1"/>
    <property type="molecule type" value="Genomic_DNA"/>
</dbReference>
<protein>
    <submittedName>
        <fullName evidence="1">Uncharacterized protein</fullName>
    </submittedName>
</protein>
<gene>
    <name evidence="1" type="ORF">BOKJ2_LOCUS4851</name>
</gene>
<dbReference type="EMBL" id="CAJFDH010000002">
    <property type="protein sequence ID" value="CAD5213050.1"/>
    <property type="molecule type" value="Genomic_DNA"/>
</dbReference>
<comment type="caution">
    <text evidence="1">The sequence shown here is derived from an EMBL/GenBank/DDBJ whole genome shotgun (WGS) entry which is preliminary data.</text>
</comment>